<name>A0A7D7JIG7_9VIRU</name>
<evidence type="ECO:0000256" key="4">
    <source>
        <dbReference type="ARBA" id="ARBA00004328"/>
    </source>
</evidence>
<dbReference type="GO" id="GO:0044177">
    <property type="term" value="C:host cell Golgi apparatus"/>
    <property type="evidence" value="ECO:0007669"/>
    <property type="project" value="UniProtKB-SubCell"/>
</dbReference>
<evidence type="ECO:0000256" key="1">
    <source>
        <dbReference type="ARBA" id="ARBA00004136"/>
    </source>
</evidence>
<evidence type="ECO:0000256" key="8">
    <source>
        <dbReference type="ARBA" id="ARBA00022561"/>
    </source>
</evidence>
<proteinExistence type="inferred from homology"/>
<keyword evidence="14" id="KW-1035">Host cytoplasm</keyword>
<dbReference type="InterPro" id="IPR015971">
    <property type="entry name" value="Nucleocapsid_Phlebovirus"/>
</dbReference>
<comment type="similarity">
    <text evidence="6">Belongs to the phlebovirus nucleocapsid protein family.</text>
</comment>
<accession>A0A7D7JIG7</accession>
<evidence type="ECO:0000256" key="16">
    <source>
        <dbReference type="ARBA" id="ARBA00033344"/>
    </source>
</evidence>
<evidence type="ECO:0000256" key="14">
    <source>
        <dbReference type="ARBA" id="ARBA00023200"/>
    </source>
</evidence>
<dbReference type="GO" id="GO:1990904">
    <property type="term" value="C:ribonucleoprotein complex"/>
    <property type="evidence" value="ECO:0007669"/>
    <property type="project" value="UniProtKB-KW"/>
</dbReference>
<organism evidence="18">
    <name type="scientific">Hymenopteran phenui-related virus OKIAV306</name>
    <dbReference type="NCBI Taxonomy" id="2746256"/>
    <lineage>
        <taxon>Viruses</taxon>
        <taxon>Riboviria</taxon>
        <taxon>Orthornavirae</taxon>
        <taxon>Negarnaviricota</taxon>
        <taxon>Polyploviricotina</taxon>
        <taxon>Bunyaviricetes</taxon>
        <taxon>Hareavirales</taxon>
        <taxon>Phenuiviridae</taxon>
    </lineage>
</organism>
<evidence type="ECO:0000256" key="6">
    <source>
        <dbReference type="ARBA" id="ARBA00005299"/>
    </source>
</evidence>
<evidence type="ECO:0000256" key="7">
    <source>
        <dbReference type="ARBA" id="ARBA00014389"/>
    </source>
</evidence>
<comment type="subunit">
    <text evidence="17">Homodimer. Homohexamer; ring-shaped, necessary to form the nucleocapsid. Homopentamers; opened pentamers in solution. Binds to viral genomic RNA. Interacts with glycoprotein Gn; this interaction allows packaging of nucleocapsids into virions.</text>
</comment>
<evidence type="ECO:0000256" key="17">
    <source>
        <dbReference type="ARBA" id="ARBA00046628"/>
    </source>
</evidence>
<sequence length="252" mass="28065">MTTISKEDIDSAFESINRQFNGDFWADLNPEGLANEFAYEGFDPRRIAMMVLKMPVALNSKAADIGSMIALAVERGNRIDKMVNKMSEEGVAKVNALKRVYKISEKASRKDTITLSRVALSFPHFTCQYVQSHAINLTVDPEICKAYYKTNYALPRCMMNPAFGNLIPESGYDELFNAYVKAQVVFSVIIDKKKDIRAKESEAHSYATIARRNKLIPNGTRIEILKQLGALSPNGKISQAIINFEASAAPLS</sequence>
<dbReference type="EMBL" id="MT153302">
    <property type="protein sequence ID" value="QMP82113.1"/>
    <property type="molecule type" value="Viral_cRNA"/>
</dbReference>
<evidence type="ECO:0000256" key="11">
    <source>
        <dbReference type="ARBA" id="ARBA00022844"/>
    </source>
</evidence>
<evidence type="ECO:0000256" key="15">
    <source>
        <dbReference type="ARBA" id="ARBA00023274"/>
    </source>
</evidence>
<dbReference type="GO" id="GO:0044172">
    <property type="term" value="C:host cell endoplasmic reticulum-Golgi intermediate compartment"/>
    <property type="evidence" value="ECO:0007669"/>
    <property type="project" value="UniProtKB-SubCell"/>
</dbReference>
<evidence type="ECO:0000256" key="13">
    <source>
        <dbReference type="ARBA" id="ARBA00023086"/>
    </source>
</evidence>
<reference evidence="18" key="2">
    <citation type="submission" date="2020-03" db="EMBL/GenBank/DDBJ databases">
        <authorList>
            <person name="Kafer S."/>
            <person name="Paraskevopoulou S."/>
            <person name="Zirkel F."/>
            <person name="Wieseke N."/>
            <person name="Donath A."/>
            <person name="Petersen M."/>
            <person name="Jones T.C."/>
            <person name="Liu S."/>
            <person name="Zhou X."/>
            <person name="Middendorf M."/>
            <person name="Junglen S."/>
            <person name="Misof B."/>
            <person name="Drosten C."/>
        </authorList>
    </citation>
    <scope>NUCLEOTIDE SEQUENCE</scope>
    <source>
        <strain evidence="18">OKIAV306</strain>
    </source>
</reference>
<evidence type="ECO:0000256" key="10">
    <source>
        <dbReference type="ARBA" id="ARBA00022812"/>
    </source>
</evidence>
<dbReference type="Pfam" id="PF05733">
    <property type="entry name" value="Tenui_N"/>
    <property type="match status" value="1"/>
</dbReference>
<dbReference type="InterPro" id="IPR009522">
    <property type="entry name" value="Capsid_Phlebovir/Tenuivir"/>
</dbReference>
<reference evidence="18" key="1">
    <citation type="journal article" date="2019" name="PLoS Pathog.">
        <title>Re-assessing the diversity of negative strand RNA viruses in insects.</title>
        <authorList>
            <person name="Kafer S."/>
            <person name="Paraskevopoulou S."/>
            <person name="Zirkel F."/>
            <person name="Wieseke N."/>
            <person name="Donath A."/>
            <person name="Petersen M."/>
            <person name="Jones T.C."/>
            <person name="Liu S."/>
            <person name="Zhou X."/>
            <person name="Middendorf M."/>
            <person name="Junglen S."/>
            <person name="Misof B."/>
            <person name="Drosten C."/>
        </authorList>
    </citation>
    <scope>NUCLEOTIDE SEQUENCE</scope>
    <source>
        <strain evidence="18">OKIAV306</strain>
    </source>
</reference>
<evidence type="ECO:0000256" key="5">
    <source>
        <dbReference type="ARBA" id="ARBA00004452"/>
    </source>
</evidence>
<keyword evidence="15" id="KW-0687">Ribonucleoprotein</keyword>
<keyword evidence="12" id="KW-0694">RNA-binding</keyword>
<keyword evidence="9" id="KW-1048">Host nucleus</keyword>
<dbReference type="PIRSF" id="PIRSF003953">
    <property type="entry name" value="N_PhelboV"/>
    <property type="match status" value="1"/>
</dbReference>
<dbReference type="GO" id="GO:0042025">
    <property type="term" value="C:host cell nucleus"/>
    <property type="evidence" value="ECO:0007669"/>
    <property type="project" value="UniProtKB-SubCell"/>
</dbReference>
<evidence type="ECO:0000256" key="12">
    <source>
        <dbReference type="ARBA" id="ARBA00022884"/>
    </source>
</evidence>
<keyword evidence="13 18" id="KW-0543">Viral nucleoprotein</keyword>
<evidence type="ECO:0000256" key="9">
    <source>
        <dbReference type="ARBA" id="ARBA00022562"/>
    </source>
</evidence>
<evidence type="ECO:0000256" key="3">
    <source>
        <dbReference type="ARBA" id="ARBA00004192"/>
    </source>
</evidence>
<dbReference type="GO" id="GO:0003723">
    <property type="term" value="F:RNA binding"/>
    <property type="evidence" value="ECO:0007669"/>
    <property type="project" value="UniProtKB-KW"/>
</dbReference>
<keyword evidence="8" id="KW-0167">Capsid protein</keyword>
<keyword evidence="11" id="KW-0946">Virion</keyword>
<keyword evidence="10" id="KW-1040">Host Golgi apparatus</keyword>
<comment type="subcellular location">
    <subcellularLocation>
        <location evidence="1">Host Golgi apparatus</location>
    </subcellularLocation>
    <subcellularLocation>
        <location evidence="3">Host cytoplasm</location>
    </subcellularLocation>
    <subcellularLocation>
        <location evidence="5">Host endoplasmic reticulum-Golgi intermediate compartment</location>
    </subcellularLocation>
    <subcellularLocation>
        <location evidence="2">Host nucleus</location>
    </subcellularLocation>
    <subcellularLocation>
        <location evidence="4">Virion</location>
    </subcellularLocation>
</comment>
<dbReference type="GO" id="GO:0019013">
    <property type="term" value="C:viral nucleocapsid"/>
    <property type="evidence" value="ECO:0007669"/>
    <property type="project" value="UniProtKB-KW"/>
</dbReference>
<evidence type="ECO:0000313" key="18">
    <source>
        <dbReference type="EMBL" id="QMP82113.1"/>
    </source>
</evidence>
<evidence type="ECO:0000256" key="2">
    <source>
        <dbReference type="ARBA" id="ARBA00004147"/>
    </source>
</evidence>
<protein>
    <recommendedName>
        <fullName evidence="7">Nucleoprotein</fullName>
    </recommendedName>
    <alternativeName>
        <fullName evidence="16">Nucleocapsid protein</fullName>
    </alternativeName>
</protein>